<keyword evidence="1" id="KW-1133">Transmembrane helix</keyword>
<dbReference type="AlphaFoldDB" id="A3KCM2"/>
<feature type="transmembrane region" description="Helical" evidence="1">
    <location>
        <begin position="32"/>
        <end position="52"/>
    </location>
</feature>
<feature type="transmembrane region" description="Helical" evidence="1">
    <location>
        <begin position="94"/>
        <end position="115"/>
    </location>
</feature>
<feature type="transmembrane region" description="Helical" evidence="1">
    <location>
        <begin position="58"/>
        <end position="82"/>
    </location>
</feature>
<name>A3KCM2_MIZYE</name>
<protein>
    <submittedName>
        <fullName evidence="3">NADH dehydrogenase subunit 6</fullName>
    </submittedName>
</protein>
<feature type="transmembrane region" description="Helical" evidence="1">
    <location>
        <begin position="6"/>
        <end position="25"/>
    </location>
</feature>
<reference evidence="2" key="3">
    <citation type="journal article" date="2009" name="BMC Res. Notes">
        <title>Comparative mitogenomic analyses of three scallops (Bivalvia: Pectinidae) reveal high level variation of genomic organization and a diversity of transfer RNA gene sets.</title>
        <authorList>
            <person name="Wu X."/>
            <person name="Xu X."/>
            <person name="Yu Z."/>
            <person name="Kong X."/>
        </authorList>
    </citation>
    <scope>NUCLEOTIDE SEQUENCE</scope>
</reference>
<dbReference type="EMBL" id="AB271769">
    <property type="protein sequence ID" value="BAF47966.1"/>
    <property type="molecule type" value="Genomic_DNA"/>
</dbReference>
<dbReference type="KEGG" id="myi:4910438"/>
<evidence type="ECO:0000256" key="1">
    <source>
        <dbReference type="SAM" id="Phobius"/>
    </source>
</evidence>
<sequence length="178" mass="19516">MFELEIWYFLSFMIVGLFVMAGALVGPQAVGCCCFASVTLGCLIFGYCGAVWLSHFVFLSFLGGLLVIFLYAVALAPSPLFLSVWKTVKAPIKWIVGLFLVTYGLVLLTGRGRFLKCLCTGYYEVPYFSSPEYMGSGWISSSSFLFLAVLLAICMVSVTKLCSYNKTGALRGKRSTMS</sequence>
<geneLocation type="mitochondrion" evidence="3"/>
<evidence type="ECO:0000313" key="3">
    <source>
        <dbReference type="EMBL" id="BAF47966.1"/>
    </source>
</evidence>
<gene>
    <name evidence="3" type="primary">ND6</name>
    <name evidence="2" type="synonym">nad6</name>
</gene>
<keyword evidence="1" id="KW-0812">Transmembrane</keyword>
<accession>A3KCM2</accession>
<reference evidence="3" key="2">
    <citation type="submission" date="2006-08" db="EMBL/GenBank/DDBJ databases">
        <title>Nearly complete DNA sequence of mitochondrial genome from Japanese scaloop, Mizuhopecten yessoensis.</title>
        <authorList>
            <person name="Sato M."/>
            <person name="Nagashima K."/>
        </authorList>
    </citation>
    <scope>NUCLEOTIDE SEQUENCE</scope>
</reference>
<dbReference type="EMBL" id="FJ595959">
    <property type="protein sequence ID" value="ACL36040.1"/>
    <property type="molecule type" value="Genomic_DNA"/>
</dbReference>
<evidence type="ECO:0000313" key="2">
    <source>
        <dbReference type="EMBL" id="ACL36040.1"/>
    </source>
</evidence>
<keyword evidence="1" id="KW-0472">Membrane</keyword>
<organism evidence="3">
    <name type="scientific">Mizuhopecten yessoensis</name>
    <name type="common">Japanese scallop</name>
    <name type="synonym">Patinopecten yessoensis</name>
    <dbReference type="NCBI Taxonomy" id="6573"/>
    <lineage>
        <taxon>Eukaryota</taxon>
        <taxon>Metazoa</taxon>
        <taxon>Spiralia</taxon>
        <taxon>Lophotrochozoa</taxon>
        <taxon>Mollusca</taxon>
        <taxon>Bivalvia</taxon>
        <taxon>Autobranchia</taxon>
        <taxon>Pteriomorphia</taxon>
        <taxon>Pectinida</taxon>
        <taxon>Pectinoidea</taxon>
        <taxon>Pectinidae</taxon>
        <taxon>Mizuhopecten</taxon>
    </lineage>
</organism>
<feature type="transmembrane region" description="Helical" evidence="1">
    <location>
        <begin position="135"/>
        <end position="158"/>
    </location>
</feature>
<keyword evidence="3" id="KW-0496">Mitochondrion</keyword>
<proteinExistence type="predicted"/>
<reference evidence="3" key="1">
    <citation type="journal article" date="2001" name="Mar. Biotechnol.">
        <title>Molecular characterization of a mitochondrial DNA segment from the Japanese scallop (Patinopecten yessoensis): demonstration of a region showing sequence polymorphism in the population.</title>
        <authorList>
            <person name="Sato M."/>
            <person name="Nagashima K."/>
        </authorList>
    </citation>
    <scope>NUCLEOTIDE SEQUENCE</scope>
</reference>